<feature type="domain" description="RecA family profile 1" evidence="3">
    <location>
        <begin position="74"/>
        <end position="237"/>
    </location>
</feature>
<dbReference type="PROSITE" id="PS50162">
    <property type="entry name" value="RECA_2"/>
    <property type="match status" value="1"/>
</dbReference>
<dbReference type="Gene3D" id="3.40.50.300">
    <property type="entry name" value="P-loop containing nucleotide triphosphate hydrolases"/>
    <property type="match status" value="1"/>
</dbReference>
<evidence type="ECO:0000259" key="3">
    <source>
        <dbReference type="PROSITE" id="PS50162"/>
    </source>
</evidence>
<dbReference type="InterPro" id="IPR051988">
    <property type="entry name" value="HRR_RAD51_Paralog"/>
</dbReference>
<sequence>MIRLKVPLIPNENILNNLFDKNIFTVNDFLQKQSSDLQNICKLQCKEITKLKDILTIKCSSSINGYELYLNRSIPNFVQTGIHKLDNLLGGGLMSSNIYEFCGPSSCGKTQLNYSILLNIIMNTKRDIIYIDSRKKFSVNRIKQILKNKYHLTNQDIYGILKKLFVYSVSDIYCCITCLHSLKNKTEPIIFIDSLPAIYLSFVGFLKNDGLCYLNHICSVLKYLCKRNAIIVVTNLAVKNCSPITNNVNEEVHYNQCTNQLDFKPAIGKYWFHVPNTRLMFTTILKNKQQICIHISKSAYLSLNENCILQIDDCGVS</sequence>
<keyword evidence="2" id="KW-0539">Nucleus</keyword>
<dbReference type="RefSeq" id="XP_025417918.1">
    <property type="nucleotide sequence ID" value="XM_025562133.1"/>
</dbReference>
<reference evidence="4" key="1">
    <citation type="submission" date="2018-04" db="EMBL/GenBank/DDBJ databases">
        <title>Transcriptome assembly of Sipha flava.</title>
        <authorList>
            <person name="Scully E.D."/>
            <person name="Geib S.M."/>
            <person name="Palmer N.A."/>
            <person name="Koch K."/>
            <person name="Bradshaw J."/>
            <person name="Heng-Moss T."/>
            <person name="Sarath G."/>
        </authorList>
    </citation>
    <scope>NUCLEOTIDE SEQUENCE</scope>
</reference>
<keyword evidence="5" id="KW-1185">Reference proteome</keyword>
<reference evidence="6 7" key="2">
    <citation type="submission" date="2025-04" db="UniProtKB">
        <authorList>
            <consortium name="RefSeq"/>
        </authorList>
    </citation>
    <scope>IDENTIFICATION</scope>
    <source>
        <tissue evidence="6 7">Whole body</tissue>
    </source>
</reference>
<evidence type="ECO:0000313" key="5">
    <source>
        <dbReference type="Proteomes" id="UP000694846"/>
    </source>
</evidence>
<dbReference type="SUPFAM" id="SSF52540">
    <property type="entry name" value="P-loop containing nucleoside triphosphate hydrolases"/>
    <property type="match status" value="1"/>
</dbReference>
<evidence type="ECO:0000256" key="1">
    <source>
        <dbReference type="ARBA" id="ARBA00004123"/>
    </source>
</evidence>
<dbReference type="GO" id="GO:0005524">
    <property type="term" value="F:ATP binding"/>
    <property type="evidence" value="ECO:0007669"/>
    <property type="project" value="InterPro"/>
</dbReference>
<dbReference type="GO" id="GO:0140664">
    <property type="term" value="F:ATP-dependent DNA damage sensor activity"/>
    <property type="evidence" value="ECO:0007669"/>
    <property type="project" value="InterPro"/>
</dbReference>
<dbReference type="RefSeq" id="XP_025417917.1">
    <property type="nucleotide sequence ID" value="XM_025562132.1"/>
</dbReference>
<dbReference type="GO" id="GO:0005815">
    <property type="term" value="C:microtubule organizing center"/>
    <property type="evidence" value="ECO:0007669"/>
    <property type="project" value="TreeGrafter"/>
</dbReference>
<protein>
    <submittedName>
        <fullName evidence="4">DNA repair protein RAD51 4</fullName>
    </submittedName>
    <submittedName>
        <fullName evidence="6 7">DNA repair protein RAD51 homolog 4</fullName>
    </submittedName>
</protein>
<dbReference type="InterPro" id="IPR027417">
    <property type="entry name" value="P-loop_NTPase"/>
</dbReference>
<dbReference type="GO" id="GO:0007131">
    <property type="term" value="P:reciprocal meiotic recombination"/>
    <property type="evidence" value="ECO:0007669"/>
    <property type="project" value="TreeGrafter"/>
</dbReference>
<dbReference type="GO" id="GO:0000724">
    <property type="term" value="P:double-strand break repair via homologous recombination"/>
    <property type="evidence" value="ECO:0007669"/>
    <property type="project" value="TreeGrafter"/>
</dbReference>
<evidence type="ECO:0000256" key="2">
    <source>
        <dbReference type="ARBA" id="ARBA00023242"/>
    </source>
</evidence>
<dbReference type="PANTHER" id="PTHR46457">
    <property type="entry name" value="DNA REPAIR PROTEIN RAD51 HOMOLOG 4"/>
    <property type="match status" value="1"/>
</dbReference>
<evidence type="ECO:0000313" key="4">
    <source>
        <dbReference type="EMBL" id="MBY69983.1"/>
    </source>
</evidence>
<dbReference type="GO" id="GO:0003697">
    <property type="term" value="F:single-stranded DNA binding"/>
    <property type="evidence" value="ECO:0007669"/>
    <property type="project" value="TreeGrafter"/>
</dbReference>
<dbReference type="PANTHER" id="PTHR46457:SF1">
    <property type="entry name" value="DNA REPAIR PROTEIN RAD51 HOMOLOG 4"/>
    <property type="match status" value="1"/>
</dbReference>
<evidence type="ECO:0000313" key="7">
    <source>
        <dbReference type="RefSeq" id="XP_025417918.1"/>
    </source>
</evidence>
<dbReference type="GO" id="GO:0042148">
    <property type="term" value="P:DNA strand invasion"/>
    <property type="evidence" value="ECO:0007669"/>
    <property type="project" value="TreeGrafter"/>
</dbReference>
<dbReference type="InterPro" id="IPR013632">
    <property type="entry name" value="Rad51_C"/>
</dbReference>
<dbReference type="GO" id="GO:0033063">
    <property type="term" value="C:Rad51B-Rad51C-Rad51D-XRCC2 complex"/>
    <property type="evidence" value="ECO:0007669"/>
    <property type="project" value="TreeGrafter"/>
</dbReference>
<dbReference type="AlphaFoldDB" id="A0A2S2PX68"/>
<accession>A0A2S2PX68</accession>
<evidence type="ECO:0000313" key="6">
    <source>
        <dbReference type="RefSeq" id="XP_025417917.1"/>
    </source>
</evidence>
<dbReference type="OrthoDB" id="336321at2759"/>
<dbReference type="Proteomes" id="UP000694846">
    <property type="component" value="Unplaced"/>
</dbReference>
<dbReference type="EMBL" id="GGMS01000780">
    <property type="protein sequence ID" value="MBY69983.1"/>
    <property type="molecule type" value="Transcribed_RNA"/>
</dbReference>
<dbReference type="GO" id="GO:0005657">
    <property type="term" value="C:replication fork"/>
    <property type="evidence" value="ECO:0007669"/>
    <property type="project" value="TreeGrafter"/>
</dbReference>
<proteinExistence type="predicted"/>
<organism evidence="4">
    <name type="scientific">Sipha flava</name>
    <name type="common">yellow sugarcane aphid</name>
    <dbReference type="NCBI Taxonomy" id="143950"/>
    <lineage>
        <taxon>Eukaryota</taxon>
        <taxon>Metazoa</taxon>
        <taxon>Ecdysozoa</taxon>
        <taxon>Arthropoda</taxon>
        <taxon>Hexapoda</taxon>
        <taxon>Insecta</taxon>
        <taxon>Pterygota</taxon>
        <taxon>Neoptera</taxon>
        <taxon>Paraneoptera</taxon>
        <taxon>Hemiptera</taxon>
        <taxon>Sternorrhyncha</taxon>
        <taxon>Aphidomorpha</taxon>
        <taxon>Aphidoidea</taxon>
        <taxon>Aphididae</taxon>
        <taxon>Sipha</taxon>
    </lineage>
</organism>
<gene>
    <name evidence="4" type="primary">Rad51d</name>
    <name evidence="6 7" type="synonym">LOC112688775</name>
    <name evidence="4" type="ORF">g.30301</name>
</gene>
<dbReference type="InterPro" id="IPR020588">
    <property type="entry name" value="RecA_ATP-bd"/>
</dbReference>
<dbReference type="GO" id="GO:0000723">
    <property type="term" value="P:telomere maintenance"/>
    <property type="evidence" value="ECO:0007669"/>
    <property type="project" value="TreeGrafter"/>
</dbReference>
<name>A0A2S2PX68_9HEMI</name>
<comment type="subcellular location">
    <subcellularLocation>
        <location evidence="1">Nucleus</location>
    </subcellularLocation>
</comment>
<dbReference type="GO" id="GO:0000400">
    <property type="term" value="F:four-way junction DNA binding"/>
    <property type="evidence" value="ECO:0007669"/>
    <property type="project" value="TreeGrafter"/>
</dbReference>
<dbReference type="Pfam" id="PF08423">
    <property type="entry name" value="Rad51"/>
    <property type="match status" value="1"/>
</dbReference>